<proteinExistence type="predicted"/>
<dbReference type="EMBL" id="CP032702">
    <property type="protein sequence ID" value="QDY42155.1"/>
    <property type="molecule type" value="Genomic_DNA"/>
</dbReference>
<organism evidence="1 2">
    <name type="scientific">Candidatus Pantoea soli</name>
    <dbReference type="NCBI Taxonomy" id="3098669"/>
    <lineage>
        <taxon>Bacteria</taxon>
        <taxon>Pseudomonadati</taxon>
        <taxon>Pseudomonadota</taxon>
        <taxon>Gammaproteobacteria</taxon>
        <taxon>Enterobacterales</taxon>
        <taxon>Erwiniaceae</taxon>
        <taxon>Pantoea</taxon>
    </lineage>
</organism>
<accession>A0A518XDB4</accession>
<sequence length="95" mass="10526">MQKLEKIKNQIDAMHIVLALLSRGDEMNSLAGELNATAASSGTHASDLKRSKAFIGVYKELSVLNADYMRQLRLITTFKKNGAPECHKPYTEVGF</sequence>
<protein>
    <submittedName>
        <fullName evidence="1">Uncharacterized protein</fullName>
    </submittedName>
</protein>
<dbReference type="KEGG" id="pdis:D8B20_09725"/>
<dbReference type="AlphaFoldDB" id="A0A518XDB4"/>
<evidence type="ECO:0000313" key="2">
    <source>
        <dbReference type="Proteomes" id="UP000319411"/>
    </source>
</evidence>
<reference evidence="1 2" key="1">
    <citation type="submission" date="2018-10" db="EMBL/GenBank/DDBJ databases">
        <title>Genome Sequencing of Pantoea dispersa DSM 32899.</title>
        <authorList>
            <person name="Nawrath M."/>
            <person name="Ottenheim C."/>
            <person name="Wilm A."/>
            <person name="Zimmermann W."/>
            <person name="Wu J.C."/>
        </authorList>
    </citation>
    <scope>NUCLEOTIDE SEQUENCE [LARGE SCALE GENOMIC DNA]</scope>
    <source>
        <strain evidence="1 2">DSM 32899</strain>
    </source>
</reference>
<name>A0A518XDB4_9GAMM</name>
<evidence type="ECO:0000313" key="1">
    <source>
        <dbReference type="EMBL" id="QDY42155.1"/>
    </source>
</evidence>
<keyword evidence="2" id="KW-1185">Reference proteome</keyword>
<dbReference type="RefSeq" id="WP_145888687.1">
    <property type="nucleotide sequence ID" value="NZ_CP032702.1"/>
</dbReference>
<dbReference type="Proteomes" id="UP000319411">
    <property type="component" value="Chromosome"/>
</dbReference>
<gene>
    <name evidence="1" type="ORF">D8B20_09725</name>
</gene>